<keyword evidence="3" id="KW-1185">Reference proteome</keyword>
<name>A0ABV0L720_9PSEU</name>
<organism evidence="2 3">
    <name type="scientific">Amycolatopsis melonis</name>
    <dbReference type="NCBI Taxonomy" id="3156488"/>
    <lineage>
        <taxon>Bacteria</taxon>
        <taxon>Bacillati</taxon>
        <taxon>Actinomycetota</taxon>
        <taxon>Actinomycetes</taxon>
        <taxon>Pseudonocardiales</taxon>
        <taxon>Pseudonocardiaceae</taxon>
        <taxon>Amycolatopsis</taxon>
    </lineage>
</organism>
<comment type="caution">
    <text evidence="2">The sequence shown here is derived from an EMBL/GenBank/DDBJ whole genome shotgun (WGS) entry which is preliminary data.</text>
</comment>
<protein>
    <recommendedName>
        <fullName evidence="4">Secreted protein</fullName>
    </recommendedName>
</protein>
<gene>
    <name evidence="2" type="ORF">ABJI51_03415</name>
</gene>
<dbReference type="RefSeq" id="WP_348947435.1">
    <property type="nucleotide sequence ID" value="NZ_JBDZYD010000001.1"/>
</dbReference>
<keyword evidence="1" id="KW-0732">Signal</keyword>
<feature type="chain" id="PRO_5045570477" description="Secreted protein" evidence="1">
    <location>
        <begin position="40"/>
        <end position="100"/>
    </location>
</feature>
<evidence type="ECO:0008006" key="4">
    <source>
        <dbReference type="Google" id="ProtNLM"/>
    </source>
</evidence>
<evidence type="ECO:0000313" key="3">
    <source>
        <dbReference type="Proteomes" id="UP001440984"/>
    </source>
</evidence>
<proteinExistence type="predicted"/>
<accession>A0ABV0L720</accession>
<evidence type="ECO:0000256" key="1">
    <source>
        <dbReference type="SAM" id="SignalP"/>
    </source>
</evidence>
<sequence>MTEAQRRGLSAARTWVARTVGAGLIAATAAIGSAATADAAPASVVPDPIASVVTHGNDANAAMAACQAKTHGKTRFVVHLIRIPFTDRHWWACHPALTPA</sequence>
<reference evidence="2 3" key="1">
    <citation type="submission" date="2024-05" db="EMBL/GenBank/DDBJ databases">
        <authorList>
            <person name="Zhao H."/>
            <person name="Xu Y."/>
            <person name="Lin S."/>
            <person name="Spain J.C."/>
            <person name="Zhou N.-Y."/>
        </authorList>
    </citation>
    <scope>NUCLEOTIDE SEQUENCE [LARGE SCALE GENOMIC DNA]</scope>
    <source>
        <strain evidence="2 3">NEAU-NG30</strain>
    </source>
</reference>
<dbReference type="EMBL" id="JBDZYD010000001">
    <property type="protein sequence ID" value="MEQ0558109.1"/>
    <property type="molecule type" value="Genomic_DNA"/>
</dbReference>
<evidence type="ECO:0000313" key="2">
    <source>
        <dbReference type="EMBL" id="MEQ0558109.1"/>
    </source>
</evidence>
<dbReference type="Proteomes" id="UP001440984">
    <property type="component" value="Unassembled WGS sequence"/>
</dbReference>
<feature type="signal peptide" evidence="1">
    <location>
        <begin position="1"/>
        <end position="39"/>
    </location>
</feature>